<evidence type="ECO:0000313" key="2">
    <source>
        <dbReference type="Proteomes" id="UP000199400"/>
    </source>
</evidence>
<proteinExistence type="predicted"/>
<dbReference type="SUPFAM" id="SSF55961">
    <property type="entry name" value="Bet v1-like"/>
    <property type="match status" value="1"/>
</dbReference>
<gene>
    <name evidence="1" type="ORF">SAMN02745121_07352</name>
</gene>
<reference evidence="2" key="1">
    <citation type="submission" date="2016-10" db="EMBL/GenBank/DDBJ databases">
        <authorList>
            <person name="Varghese N."/>
            <person name="Submissions S."/>
        </authorList>
    </citation>
    <scope>NUCLEOTIDE SEQUENCE [LARGE SCALE GENOMIC DNA]</scope>
    <source>
        <strain evidence="2">ATCC 25963</strain>
    </source>
</reference>
<keyword evidence="2" id="KW-1185">Reference proteome</keyword>
<dbReference type="Gene3D" id="3.30.530.20">
    <property type="match status" value="1"/>
</dbReference>
<dbReference type="OrthoDB" id="9801773at2"/>
<dbReference type="STRING" id="54.SAMN02745121_07352"/>
<evidence type="ECO:0000313" key="1">
    <source>
        <dbReference type="EMBL" id="SFF17734.1"/>
    </source>
</evidence>
<dbReference type="InterPro" id="IPR023393">
    <property type="entry name" value="START-like_dom_sf"/>
</dbReference>
<sequence length="159" mass="17928">MPIIELVTSIGAPLERCFDLARSVDVHLAGAAETGERAVAGVVRGLLGPGDEVTWRARHFGVTQLLTSKITLFERPRRFRDSMVRGAFARFDHDHFFEADGEGTIMRDRFDFTSPLGPLGRLADALVLTRYMRNFLVERNRVLREVAESDRWGEILLKG</sequence>
<name>A0A1I2GIL9_9BACT</name>
<dbReference type="Proteomes" id="UP000199400">
    <property type="component" value="Unassembled WGS sequence"/>
</dbReference>
<dbReference type="RefSeq" id="WP_096331445.1">
    <property type="nucleotide sequence ID" value="NZ_FOMX01000033.1"/>
</dbReference>
<protein>
    <submittedName>
        <fullName evidence="1">Ligand-binding SRPBCC domain-containing protein</fullName>
    </submittedName>
</protein>
<dbReference type="EMBL" id="FOMX01000033">
    <property type="protein sequence ID" value="SFF17734.1"/>
    <property type="molecule type" value="Genomic_DNA"/>
</dbReference>
<organism evidence="1 2">
    <name type="scientific">Nannocystis exedens</name>
    <dbReference type="NCBI Taxonomy" id="54"/>
    <lineage>
        <taxon>Bacteria</taxon>
        <taxon>Pseudomonadati</taxon>
        <taxon>Myxococcota</taxon>
        <taxon>Polyangia</taxon>
        <taxon>Nannocystales</taxon>
        <taxon>Nannocystaceae</taxon>
        <taxon>Nannocystis</taxon>
    </lineage>
</organism>
<dbReference type="AlphaFoldDB" id="A0A1I2GIL9"/>
<dbReference type="CDD" id="cd07820">
    <property type="entry name" value="SRPBCC_3"/>
    <property type="match status" value="1"/>
</dbReference>
<accession>A0A1I2GIL9</accession>